<evidence type="ECO:0000313" key="4">
    <source>
        <dbReference type="Proteomes" id="UP000322873"/>
    </source>
</evidence>
<evidence type="ECO:0000313" key="3">
    <source>
        <dbReference type="EMBL" id="KAA8577177.1"/>
    </source>
</evidence>
<gene>
    <name evidence="3" type="ORF">EYC84_007172</name>
</gene>
<dbReference type="VEuPathDB" id="FungiDB:MFRU_021g01040"/>
<accession>A0A5M9K8H0</accession>
<dbReference type="PANTHER" id="PTHR35910">
    <property type="entry name" value="2EXR DOMAIN-CONTAINING PROTEIN"/>
    <property type="match status" value="1"/>
</dbReference>
<feature type="region of interest" description="Disordered" evidence="1">
    <location>
        <begin position="48"/>
        <end position="107"/>
    </location>
</feature>
<dbReference type="InterPro" id="IPR045518">
    <property type="entry name" value="2EXR"/>
</dbReference>
<dbReference type="Proteomes" id="UP000322873">
    <property type="component" value="Unassembled WGS sequence"/>
</dbReference>
<comment type="caution">
    <text evidence="3">The sequence shown here is derived from an EMBL/GenBank/DDBJ whole genome shotgun (WGS) entry which is preliminary data.</text>
</comment>
<proteinExistence type="predicted"/>
<reference evidence="3 4" key="1">
    <citation type="submission" date="2019-06" db="EMBL/GenBank/DDBJ databases">
        <title>Genome Sequence of the Brown Rot Fungal Pathogen Monilinia fructicola.</title>
        <authorList>
            <person name="De Miccolis Angelini R.M."/>
            <person name="Landi L."/>
            <person name="Abate D."/>
            <person name="Pollastro S."/>
            <person name="Romanazzi G."/>
            <person name="Faretra F."/>
        </authorList>
    </citation>
    <scope>NUCLEOTIDE SEQUENCE [LARGE SCALE GENOMIC DNA]</scope>
    <source>
        <strain evidence="3 4">Mfrc123</strain>
    </source>
</reference>
<name>A0A5M9K8H0_MONFR</name>
<organism evidence="3 4">
    <name type="scientific">Monilinia fructicola</name>
    <name type="common">Brown rot fungus</name>
    <name type="synonym">Ciboria fructicola</name>
    <dbReference type="NCBI Taxonomy" id="38448"/>
    <lineage>
        <taxon>Eukaryota</taxon>
        <taxon>Fungi</taxon>
        <taxon>Dikarya</taxon>
        <taxon>Ascomycota</taxon>
        <taxon>Pezizomycotina</taxon>
        <taxon>Leotiomycetes</taxon>
        <taxon>Helotiales</taxon>
        <taxon>Sclerotiniaceae</taxon>
        <taxon>Monilinia</taxon>
    </lineage>
</organism>
<dbReference type="AlphaFoldDB" id="A0A5M9K8H0"/>
<keyword evidence="4" id="KW-1185">Reference proteome</keyword>
<feature type="domain" description="2EXR" evidence="2">
    <location>
        <begin position="114"/>
        <end position="221"/>
    </location>
</feature>
<feature type="compositionally biased region" description="Polar residues" evidence="1">
    <location>
        <begin position="97"/>
        <end position="107"/>
    </location>
</feature>
<evidence type="ECO:0000259" key="2">
    <source>
        <dbReference type="Pfam" id="PF20150"/>
    </source>
</evidence>
<protein>
    <recommendedName>
        <fullName evidence="2">2EXR domain-containing protein</fullName>
    </recommendedName>
</protein>
<dbReference type="OrthoDB" id="3435929at2759"/>
<sequence length="490" mass="54943">MSDFNFPGIDLSDPFMPSPGSVSVYSPFEYSTPKSAVKPPHDYGIFTYPITPEDERPNPISLPLKSRNLSSSHPPSLSYSRSSSISSKFSFSSPTSDITPNQSSNNKWEPLTSFPHFGSLPLDIQRNIWKHTLPGPQIIEIYQYTARTPQFSSSTSTTAPTQQEQDILPRFKTNTSLPIALSIHRLSRRLALYHLTSLAFAQPYYLPSNPYAYIDYTHDTLFLSSHTLYPDLGNHILYSRNLHRIRYLALEFPAWCELLGDNHFVNALLEMEGLMSIEIIFEKEKLFASSKRSSSIKSKSLGDSIEKWRDANEGTKTHGFLDPTEEEEIGLEDIFERECEKNWLWGRVGGWEDIRGKLRFRWRDGDSCSASTISRRDHRRGETHARLRAGCGAKGDTKIEYQELSDLGTPNSSRGGLECLESLLSSVDDVILDYGYVAQGRGEWSEVLRGCGVGGGVGDVYSASLYSVSVYSESVCSASFEDDADLAGWI</sequence>
<feature type="compositionally biased region" description="Low complexity" evidence="1">
    <location>
        <begin position="66"/>
        <end position="96"/>
    </location>
</feature>
<dbReference type="PANTHER" id="PTHR35910:SF1">
    <property type="entry name" value="2EXR DOMAIN-CONTAINING PROTEIN"/>
    <property type="match status" value="1"/>
</dbReference>
<dbReference type="EMBL" id="VICG01000001">
    <property type="protein sequence ID" value="KAA8577177.1"/>
    <property type="molecule type" value="Genomic_DNA"/>
</dbReference>
<evidence type="ECO:0000256" key="1">
    <source>
        <dbReference type="SAM" id="MobiDB-lite"/>
    </source>
</evidence>
<dbReference type="Pfam" id="PF20150">
    <property type="entry name" value="2EXR"/>
    <property type="match status" value="1"/>
</dbReference>